<gene>
    <name evidence="1" type="ORF">SISSUDRAFT_135662</name>
</gene>
<dbReference type="Proteomes" id="UP000076798">
    <property type="component" value="Unassembled WGS sequence"/>
</dbReference>
<name>A0A166AVJ3_9AGAM</name>
<reference evidence="1 2" key="1">
    <citation type="journal article" date="2016" name="Mol. Biol. Evol.">
        <title>Comparative Genomics of Early-Diverging Mushroom-Forming Fungi Provides Insights into the Origins of Lignocellulose Decay Capabilities.</title>
        <authorList>
            <person name="Nagy L.G."/>
            <person name="Riley R."/>
            <person name="Tritt A."/>
            <person name="Adam C."/>
            <person name="Daum C."/>
            <person name="Floudas D."/>
            <person name="Sun H."/>
            <person name="Yadav J.S."/>
            <person name="Pangilinan J."/>
            <person name="Larsson K.H."/>
            <person name="Matsuura K."/>
            <person name="Barry K."/>
            <person name="Labutti K."/>
            <person name="Kuo R."/>
            <person name="Ohm R.A."/>
            <person name="Bhattacharya S.S."/>
            <person name="Shirouzu T."/>
            <person name="Yoshinaga Y."/>
            <person name="Martin F.M."/>
            <person name="Grigoriev I.V."/>
            <person name="Hibbett D.S."/>
        </authorList>
    </citation>
    <scope>NUCLEOTIDE SEQUENCE [LARGE SCALE GENOMIC DNA]</scope>
    <source>
        <strain evidence="1 2">HHB10207 ss-3</strain>
    </source>
</reference>
<sequence>MDNLCSIDPAGFRFVFAGQRLISAPSVDSWLWRAKGGKNCFRIIGICGRSLSSFLAALEFDIKLTEITRSCALTIALLSENLSALSRRKSIGTAIKKNKEQSTIIAISSTPTSLYLLMTVVATPCDSRRPPYRWKDRSLSLSSLEAPNIFWAKMSMLVE</sequence>
<protein>
    <submittedName>
        <fullName evidence="1">Uncharacterized protein</fullName>
    </submittedName>
</protein>
<accession>A0A166AVJ3</accession>
<dbReference type="AlphaFoldDB" id="A0A166AVJ3"/>
<evidence type="ECO:0000313" key="2">
    <source>
        <dbReference type="Proteomes" id="UP000076798"/>
    </source>
</evidence>
<dbReference type="EMBL" id="KV428130">
    <property type="protein sequence ID" value="KZT35721.1"/>
    <property type="molecule type" value="Genomic_DNA"/>
</dbReference>
<organism evidence="1 2">
    <name type="scientific">Sistotremastrum suecicum HHB10207 ss-3</name>
    <dbReference type="NCBI Taxonomy" id="1314776"/>
    <lineage>
        <taxon>Eukaryota</taxon>
        <taxon>Fungi</taxon>
        <taxon>Dikarya</taxon>
        <taxon>Basidiomycota</taxon>
        <taxon>Agaricomycotina</taxon>
        <taxon>Agaricomycetes</taxon>
        <taxon>Sistotremastrales</taxon>
        <taxon>Sistotremastraceae</taxon>
        <taxon>Sistotremastrum</taxon>
    </lineage>
</organism>
<keyword evidence="2" id="KW-1185">Reference proteome</keyword>
<evidence type="ECO:0000313" key="1">
    <source>
        <dbReference type="EMBL" id="KZT35721.1"/>
    </source>
</evidence>
<proteinExistence type="predicted"/>